<dbReference type="InterPro" id="IPR007809">
    <property type="entry name" value="FlgN-like"/>
</dbReference>
<dbReference type="STRING" id="709839.TSA66_17375"/>
<organism evidence="4 5">
    <name type="scientific">Noviherbaspirillum autotrophicum</name>
    <dbReference type="NCBI Taxonomy" id="709839"/>
    <lineage>
        <taxon>Bacteria</taxon>
        <taxon>Pseudomonadati</taxon>
        <taxon>Pseudomonadota</taxon>
        <taxon>Betaproteobacteria</taxon>
        <taxon>Burkholderiales</taxon>
        <taxon>Oxalobacteraceae</taxon>
        <taxon>Noviherbaspirillum</taxon>
    </lineage>
</organism>
<evidence type="ECO:0000313" key="5">
    <source>
        <dbReference type="Proteomes" id="UP000031572"/>
    </source>
</evidence>
<evidence type="ECO:0000313" key="4">
    <source>
        <dbReference type="EMBL" id="KIF82166.1"/>
    </source>
</evidence>
<evidence type="ECO:0000256" key="3">
    <source>
        <dbReference type="ARBA" id="ARBA00022795"/>
    </source>
</evidence>
<dbReference type="OrthoDB" id="8561298at2"/>
<reference evidence="4 5" key="1">
    <citation type="submission" date="2014-12" db="EMBL/GenBank/DDBJ databases">
        <title>Denitrispirillum autotrophicum gen. nov., sp. nov., Denitrifying, Facultatively Autotrophic Bacteria Isolated from Rice Paddy Soil.</title>
        <authorList>
            <person name="Ishii S."/>
            <person name="Ashida N."/>
            <person name="Ohno H."/>
            <person name="Otsuka S."/>
            <person name="Yokota A."/>
            <person name="Senoo K."/>
        </authorList>
    </citation>
    <scope>NUCLEOTIDE SEQUENCE [LARGE SCALE GENOMIC DNA]</scope>
    <source>
        <strain evidence="4 5">TSA66</strain>
    </source>
</reference>
<evidence type="ECO:0008006" key="6">
    <source>
        <dbReference type="Google" id="ProtNLM"/>
    </source>
</evidence>
<dbReference type="InterPro" id="IPR036679">
    <property type="entry name" value="FlgN-like_sf"/>
</dbReference>
<dbReference type="Proteomes" id="UP000031572">
    <property type="component" value="Unassembled WGS sequence"/>
</dbReference>
<comment type="function">
    <text evidence="1">Required for the efficient initiation of filament assembly.</text>
</comment>
<accession>A0A0C2BVV9</accession>
<dbReference type="EMBL" id="JWJG01000028">
    <property type="protein sequence ID" value="KIF82166.1"/>
    <property type="molecule type" value="Genomic_DNA"/>
</dbReference>
<keyword evidence="5" id="KW-1185">Reference proteome</keyword>
<comment type="similarity">
    <text evidence="2">Belongs to the FlgN family.</text>
</comment>
<name>A0A0C2BVV9_9BURK</name>
<dbReference type="SUPFAM" id="SSF140566">
    <property type="entry name" value="FlgN-like"/>
    <property type="match status" value="1"/>
</dbReference>
<dbReference type="RefSeq" id="WP_040040843.1">
    <property type="nucleotide sequence ID" value="NZ_JWJG01000028.1"/>
</dbReference>
<dbReference type="GO" id="GO:0044780">
    <property type="term" value="P:bacterial-type flagellum assembly"/>
    <property type="evidence" value="ECO:0007669"/>
    <property type="project" value="InterPro"/>
</dbReference>
<evidence type="ECO:0000256" key="1">
    <source>
        <dbReference type="ARBA" id="ARBA00002397"/>
    </source>
</evidence>
<dbReference type="Gene3D" id="1.20.58.300">
    <property type="entry name" value="FlgN-like"/>
    <property type="match status" value="1"/>
</dbReference>
<keyword evidence="3" id="KW-1005">Bacterial flagellum biogenesis</keyword>
<proteinExistence type="inferred from homology"/>
<sequence length="158" mass="16619">MHASGTSPAHGLDEEQQAANSLLQLLQQEQAALVNADVDGLIKLTGEKAKLAAQMTQLAKRRHKALAAAGFDATEAGMQSWLGSSGATTADNKVWTDLLAVMQAAKEHNRVNGLLISQHMTRNQNALNVLQGNAQGGPIYGPDGQATTKIGSRRLVVG</sequence>
<comment type="caution">
    <text evidence="4">The sequence shown here is derived from an EMBL/GenBank/DDBJ whole genome shotgun (WGS) entry which is preliminary data.</text>
</comment>
<gene>
    <name evidence="4" type="ORF">TSA66_17375</name>
</gene>
<dbReference type="Pfam" id="PF05130">
    <property type="entry name" value="FlgN"/>
    <property type="match status" value="1"/>
</dbReference>
<evidence type="ECO:0000256" key="2">
    <source>
        <dbReference type="ARBA" id="ARBA00007703"/>
    </source>
</evidence>
<protein>
    <recommendedName>
        <fullName evidence="6">Flagellar biosynthesis protein FlgN</fullName>
    </recommendedName>
</protein>
<dbReference type="AlphaFoldDB" id="A0A0C2BVV9"/>